<keyword evidence="2" id="KW-0436">Ligase</keyword>
<dbReference type="EMBL" id="AMFJ01036154">
    <property type="protein sequence ID" value="EKD24843.1"/>
    <property type="molecule type" value="Genomic_DNA"/>
</dbReference>
<evidence type="ECO:0000256" key="4">
    <source>
        <dbReference type="ARBA" id="ARBA00022840"/>
    </source>
</evidence>
<evidence type="ECO:0000256" key="3">
    <source>
        <dbReference type="ARBA" id="ARBA00022741"/>
    </source>
</evidence>
<protein>
    <recommendedName>
        <fullName evidence="1">glycine--tRNA ligase</fullName>
        <ecNumber evidence="1">6.1.1.14</ecNumber>
    </recommendedName>
</protein>
<dbReference type="InterPro" id="IPR045864">
    <property type="entry name" value="aa-tRNA-synth_II/BPL/LPL"/>
</dbReference>
<evidence type="ECO:0000256" key="5">
    <source>
        <dbReference type="ARBA" id="ARBA00022917"/>
    </source>
</evidence>
<dbReference type="InterPro" id="IPR036621">
    <property type="entry name" value="Anticodon-bd_dom_sf"/>
</dbReference>
<dbReference type="Pfam" id="PF00587">
    <property type="entry name" value="tRNA-synt_2b"/>
    <property type="match status" value="1"/>
</dbReference>
<dbReference type="InterPro" id="IPR004154">
    <property type="entry name" value="Anticodon-bd"/>
</dbReference>
<dbReference type="InterPro" id="IPR002314">
    <property type="entry name" value="aa-tRNA-synt_IIb"/>
</dbReference>
<organism evidence="8">
    <name type="scientific">uncultured bacterium</name>
    <name type="common">gcode 4</name>
    <dbReference type="NCBI Taxonomy" id="1234023"/>
    <lineage>
        <taxon>Bacteria</taxon>
        <taxon>environmental samples</taxon>
    </lineage>
</organism>
<dbReference type="EC" id="6.1.1.14" evidence="1"/>
<evidence type="ECO:0000313" key="8">
    <source>
        <dbReference type="EMBL" id="EKD24843.1"/>
    </source>
</evidence>
<keyword evidence="6" id="KW-0030">Aminoacyl-tRNA synthetase</keyword>
<keyword evidence="3" id="KW-0547">Nucleotide-binding</keyword>
<evidence type="ECO:0000256" key="2">
    <source>
        <dbReference type="ARBA" id="ARBA00022598"/>
    </source>
</evidence>
<dbReference type="GO" id="GO:0004820">
    <property type="term" value="F:glycine-tRNA ligase activity"/>
    <property type="evidence" value="ECO:0007669"/>
    <property type="project" value="UniProtKB-EC"/>
</dbReference>
<name>K1XWN8_9BACT</name>
<reference evidence="8" key="1">
    <citation type="journal article" date="2012" name="Science">
        <title>Fermentation, hydrogen, and sulfur metabolism in multiple uncultivated bacterial phyla.</title>
        <authorList>
            <person name="Wrighton K.C."/>
            <person name="Thomas B.C."/>
            <person name="Sharon I."/>
            <person name="Miller C.S."/>
            <person name="Castelle C.J."/>
            <person name="VerBerkmoes N.C."/>
            <person name="Wilkins M.J."/>
            <person name="Hettich R.L."/>
            <person name="Lipton M.S."/>
            <person name="Williams K.H."/>
            <person name="Long P.E."/>
            <person name="Banfield J.F."/>
        </authorList>
    </citation>
    <scope>NUCLEOTIDE SEQUENCE [LARGE SCALE GENOMIC DNA]</scope>
</reference>
<sequence>MWFNLDTIVARAKRRGFAYPGSDIYGGLANARDLGPYGTEIKRNIENNRRTYFIQSREDVIWLDSQILMNPKVREASGHVGGFSDPLIDCKKCKSRERADKMIENYVNNKLEKLAKDSKKGSDTYIHAYDEYQKDLNELYWVNNLISESRTFEQQKKFIDWEKIKCGKCWSCDWTEPKKFNLMFKTQQGIVEWEWTDIYLRPETAQGIFVNFKNILDTTRSRIPFGIAQIGKSFRNEITPGNFMFRVREFYQMEIEYFVENNEEVGLKAFEEWKALSKKRRTEEIGIKEDNLKFRDHDKDELSFYSKWTCDVEYLFPRGRGELQGIAYRTDYDLKQHMQFSGKDLQYNDPHTGKRYIPHVIEPSRGLTRAILTTMIDAYDEEKYTDGNGNEASRVVARFHKNVAPIKFAIIPLVKKDEKMVAMARDIFNKLSKNYMVEFDDSGNIGKSYRRQDEIGTPYCITVDHQSLDPKDGTVTLRTRDDMKQIRIKAEDIVF</sequence>
<dbReference type="SUPFAM" id="SSF55681">
    <property type="entry name" value="Class II aaRS and biotin synthetases"/>
    <property type="match status" value="1"/>
</dbReference>
<keyword evidence="4" id="KW-0067">ATP-binding</keyword>
<dbReference type="InterPro" id="IPR006195">
    <property type="entry name" value="aa-tRNA-synth_II"/>
</dbReference>
<dbReference type="GO" id="GO:0005524">
    <property type="term" value="F:ATP binding"/>
    <property type="evidence" value="ECO:0007669"/>
    <property type="project" value="UniProtKB-KW"/>
</dbReference>
<dbReference type="NCBIfam" id="TIGR00389">
    <property type="entry name" value="glyS_dimeric"/>
    <property type="match status" value="1"/>
</dbReference>
<dbReference type="NCBIfam" id="NF003211">
    <property type="entry name" value="PRK04173.1"/>
    <property type="match status" value="1"/>
</dbReference>
<dbReference type="PANTHER" id="PTHR10745:SF8">
    <property type="entry name" value="DNA POLYMERASE SUBUNIT GAMMA-2, MITOCHONDRIAL"/>
    <property type="match status" value="1"/>
</dbReference>
<dbReference type="Gene3D" id="3.40.50.800">
    <property type="entry name" value="Anticodon-binding domain"/>
    <property type="match status" value="1"/>
</dbReference>
<dbReference type="InterPro" id="IPR002315">
    <property type="entry name" value="tRNA-synt_gly"/>
</dbReference>
<evidence type="ECO:0000256" key="6">
    <source>
        <dbReference type="ARBA" id="ARBA00023146"/>
    </source>
</evidence>
<dbReference type="GO" id="GO:0005737">
    <property type="term" value="C:cytoplasm"/>
    <property type="evidence" value="ECO:0007669"/>
    <property type="project" value="InterPro"/>
</dbReference>
<dbReference type="Gene3D" id="3.30.930.10">
    <property type="entry name" value="Bira Bifunctional Protein, Domain 2"/>
    <property type="match status" value="1"/>
</dbReference>
<feature type="domain" description="Aminoacyl-transfer RNA synthetases class-II family profile" evidence="7">
    <location>
        <begin position="183"/>
        <end position="412"/>
    </location>
</feature>
<dbReference type="AlphaFoldDB" id="K1XWN8"/>
<evidence type="ECO:0000256" key="1">
    <source>
        <dbReference type="ARBA" id="ARBA00012829"/>
    </source>
</evidence>
<accession>K1XWN8</accession>
<dbReference type="PANTHER" id="PTHR10745">
    <property type="entry name" value="GLYCYL-TRNA SYNTHETASE/DNA POLYMERASE SUBUNIT GAMMA-2"/>
    <property type="match status" value="1"/>
</dbReference>
<dbReference type="InterPro" id="IPR027031">
    <property type="entry name" value="Gly-tRNA_synthase/POLG2"/>
</dbReference>
<dbReference type="Pfam" id="PF03129">
    <property type="entry name" value="HGTP_anticodon"/>
    <property type="match status" value="1"/>
</dbReference>
<dbReference type="PROSITE" id="PS50862">
    <property type="entry name" value="AA_TRNA_LIGASE_II"/>
    <property type="match status" value="1"/>
</dbReference>
<dbReference type="PRINTS" id="PR01043">
    <property type="entry name" value="TRNASYNTHGLY"/>
</dbReference>
<proteinExistence type="predicted"/>
<gene>
    <name evidence="8" type="ORF">ACD_80C00147G0017</name>
</gene>
<dbReference type="SUPFAM" id="SSF52954">
    <property type="entry name" value="Class II aaRS ABD-related"/>
    <property type="match status" value="1"/>
</dbReference>
<keyword evidence="5" id="KW-0648">Protein biosynthesis</keyword>
<comment type="caution">
    <text evidence="8">The sequence shown here is derived from an EMBL/GenBank/DDBJ whole genome shotgun (WGS) entry which is preliminary data.</text>
</comment>
<dbReference type="GO" id="GO:0006426">
    <property type="term" value="P:glycyl-tRNA aminoacylation"/>
    <property type="evidence" value="ECO:0007669"/>
    <property type="project" value="InterPro"/>
</dbReference>
<evidence type="ECO:0000259" key="7">
    <source>
        <dbReference type="PROSITE" id="PS50862"/>
    </source>
</evidence>